<dbReference type="Proteomes" id="UP000324222">
    <property type="component" value="Unassembled WGS sequence"/>
</dbReference>
<name>A0A5B7JRA1_PORTR</name>
<dbReference type="EMBL" id="VSRR010117978">
    <property type="protein sequence ID" value="MPC99350.1"/>
    <property type="molecule type" value="Genomic_DNA"/>
</dbReference>
<comment type="caution">
    <text evidence="2">The sequence shown here is derived from an EMBL/GenBank/DDBJ whole genome shotgun (WGS) entry which is preliminary data.</text>
</comment>
<sequence length="75" mass="8100">MTTTTTTTLTITTTTTTTAIAITSLLFPAPLTALHHGDFISLGPSRSITLILLSFIILHHSAFLLSLYFIHLVVC</sequence>
<protein>
    <submittedName>
        <fullName evidence="2">Uncharacterized protein</fullName>
    </submittedName>
</protein>
<evidence type="ECO:0000256" key="1">
    <source>
        <dbReference type="SAM" id="Phobius"/>
    </source>
</evidence>
<feature type="transmembrane region" description="Helical" evidence="1">
    <location>
        <begin position="6"/>
        <end position="27"/>
    </location>
</feature>
<evidence type="ECO:0000313" key="2">
    <source>
        <dbReference type="EMBL" id="MPC99350.1"/>
    </source>
</evidence>
<proteinExistence type="predicted"/>
<keyword evidence="3" id="KW-1185">Reference proteome</keyword>
<reference evidence="2 3" key="1">
    <citation type="submission" date="2019-05" db="EMBL/GenBank/DDBJ databases">
        <title>Another draft genome of Portunus trituberculatus and its Hox gene families provides insights of decapod evolution.</title>
        <authorList>
            <person name="Jeong J.-H."/>
            <person name="Song I."/>
            <person name="Kim S."/>
            <person name="Choi T."/>
            <person name="Kim D."/>
            <person name="Ryu S."/>
            <person name="Kim W."/>
        </authorList>
    </citation>
    <scope>NUCLEOTIDE SEQUENCE [LARGE SCALE GENOMIC DNA]</scope>
    <source>
        <tissue evidence="2">Muscle</tissue>
    </source>
</reference>
<accession>A0A5B7JRA1</accession>
<keyword evidence="1" id="KW-0472">Membrane</keyword>
<keyword evidence="1" id="KW-1133">Transmembrane helix</keyword>
<evidence type="ECO:0000313" key="3">
    <source>
        <dbReference type="Proteomes" id="UP000324222"/>
    </source>
</evidence>
<dbReference type="AlphaFoldDB" id="A0A5B7JRA1"/>
<feature type="transmembrane region" description="Helical" evidence="1">
    <location>
        <begin position="48"/>
        <end position="70"/>
    </location>
</feature>
<organism evidence="2 3">
    <name type="scientific">Portunus trituberculatus</name>
    <name type="common">Swimming crab</name>
    <name type="synonym">Neptunus trituberculatus</name>
    <dbReference type="NCBI Taxonomy" id="210409"/>
    <lineage>
        <taxon>Eukaryota</taxon>
        <taxon>Metazoa</taxon>
        <taxon>Ecdysozoa</taxon>
        <taxon>Arthropoda</taxon>
        <taxon>Crustacea</taxon>
        <taxon>Multicrustacea</taxon>
        <taxon>Malacostraca</taxon>
        <taxon>Eumalacostraca</taxon>
        <taxon>Eucarida</taxon>
        <taxon>Decapoda</taxon>
        <taxon>Pleocyemata</taxon>
        <taxon>Brachyura</taxon>
        <taxon>Eubrachyura</taxon>
        <taxon>Portunoidea</taxon>
        <taxon>Portunidae</taxon>
        <taxon>Portuninae</taxon>
        <taxon>Portunus</taxon>
    </lineage>
</organism>
<gene>
    <name evidence="2" type="ORF">E2C01_094759</name>
</gene>
<keyword evidence="1" id="KW-0812">Transmembrane</keyword>